<evidence type="ECO:0000256" key="1">
    <source>
        <dbReference type="ARBA" id="ARBA00023002"/>
    </source>
</evidence>
<dbReference type="GO" id="GO:0016627">
    <property type="term" value="F:oxidoreductase activity, acting on the CH-CH group of donors"/>
    <property type="evidence" value="ECO:0007669"/>
    <property type="project" value="TreeGrafter"/>
</dbReference>
<dbReference type="Gene3D" id="2.30.110.10">
    <property type="entry name" value="Electron Transport, Fmn-binding Protein, Chain A"/>
    <property type="match status" value="1"/>
</dbReference>
<dbReference type="InterPro" id="IPR011576">
    <property type="entry name" value="Pyridox_Oxase_N"/>
</dbReference>
<dbReference type="InterPro" id="IPR012349">
    <property type="entry name" value="Split_barrel_FMN-bd"/>
</dbReference>
<dbReference type="SUPFAM" id="SSF50475">
    <property type="entry name" value="FMN-binding split barrel"/>
    <property type="match status" value="1"/>
</dbReference>
<dbReference type="InterPro" id="IPR052019">
    <property type="entry name" value="F420H2_bilvrd_red/Heme_oxyg"/>
</dbReference>
<dbReference type="RefSeq" id="WP_123664976.1">
    <property type="nucleotide sequence ID" value="NZ_RJKE01000001.1"/>
</dbReference>
<evidence type="ECO:0000313" key="4">
    <source>
        <dbReference type="Proteomes" id="UP000272400"/>
    </source>
</evidence>
<proteinExistence type="predicted"/>
<keyword evidence="1" id="KW-0560">Oxidoreductase</keyword>
<reference evidence="3 4" key="1">
    <citation type="submission" date="2018-11" db="EMBL/GenBank/DDBJ databases">
        <title>Sequencing the genomes of 1000 actinobacteria strains.</title>
        <authorList>
            <person name="Klenk H.-P."/>
        </authorList>
    </citation>
    <scope>NUCLEOTIDE SEQUENCE [LARGE SCALE GENOMIC DNA]</scope>
    <source>
        <strain evidence="3 4">DSM 44254</strain>
    </source>
</reference>
<dbReference type="PANTHER" id="PTHR35176">
    <property type="entry name" value="HEME OXYGENASE HI_0854-RELATED"/>
    <property type="match status" value="1"/>
</dbReference>
<dbReference type="EMBL" id="RJKE01000001">
    <property type="protein sequence ID" value="ROO85471.1"/>
    <property type="molecule type" value="Genomic_DNA"/>
</dbReference>
<dbReference type="Proteomes" id="UP000272400">
    <property type="component" value="Unassembled WGS sequence"/>
</dbReference>
<organism evidence="3 4">
    <name type="scientific">Actinocorallia herbida</name>
    <dbReference type="NCBI Taxonomy" id="58109"/>
    <lineage>
        <taxon>Bacteria</taxon>
        <taxon>Bacillati</taxon>
        <taxon>Actinomycetota</taxon>
        <taxon>Actinomycetes</taxon>
        <taxon>Streptosporangiales</taxon>
        <taxon>Thermomonosporaceae</taxon>
        <taxon>Actinocorallia</taxon>
    </lineage>
</organism>
<dbReference type="Pfam" id="PF01243">
    <property type="entry name" value="PNPOx_N"/>
    <property type="match status" value="1"/>
</dbReference>
<dbReference type="GO" id="GO:0070967">
    <property type="term" value="F:coenzyme F420 binding"/>
    <property type="evidence" value="ECO:0007669"/>
    <property type="project" value="TreeGrafter"/>
</dbReference>
<keyword evidence="4" id="KW-1185">Reference proteome</keyword>
<name>A0A3N1CW07_9ACTN</name>
<dbReference type="NCBIfam" id="TIGR03618">
    <property type="entry name" value="Rv1155_F420"/>
    <property type="match status" value="1"/>
</dbReference>
<dbReference type="InterPro" id="IPR019920">
    <property type="entry name" value="F420-binding_dom_put"/>
</dbReference>
<dbReference type="PANTHER" id="PTHR35176:SF2">
    <property type="entry name" value="F420H(2)-DEPENDENT REDUCTASE RV1155"/>
    <property type="match status" value="1"/>
</dbReference>
<dbReference type="AlphaFoldDB" id="A0A3N1CW07"/>
<feature type="domain" description="Pyridoxamine 5'-phosphate oxidase N-terminal" evidence="2">
    <location>
        <begin position="14"/>
        <end position="140"/>
    </location>
</feature>
<protein>
    <submittedName>
        <fullName evidence="3">PPOX class probable F420-dependent enzyme</fullName>
    </submittedName>
</protein>
<evidence type="ECO:0000313" key="3">
    <source>
        <dbReference type="EMBL" id="ROO85471.1"/>
    </source>
</evidence>
<dbReference type="OrthoDB" id="1094370at2"/>
<comment type="caution">
    <text evidence="3">The sequence shown here is derived from an EMBL/GenBank/DDBJ whole genome shotgun (WGS) entry which is preliminary data.</text>
</comment>
<sequence length="151" mass="16479">MPRIATADRVDRAALLDFLRTRHHGVLVTAKSDGTPQMSPVTCGVDAEGRVVVSTYPSRAKAHNARRTPAVSICVLSDDWDGPYVQVDGQAEVLDMPEALEGLVDYYRCIAGEHPDWDDYREAMARQNKSLIRITIDSWGPVATGGFPPAG</sequence>
<accession>A0A3N1CW07</accession>
<gene>
    <name evidence="3" type="ORF">EDD29_3015</name>
</gene>
<dbReference type="GO" id="GO:0005829">
    <property type="term" value="C:cytosol"/>
    <property type="evidence" value="ECO:0007669"/>
    <property type="project" value="TreeGrafter"/>
</dbReference>
<evidence type="ECO:0000259" key="2">
    <source>
        <dbReference type="Pfam" id="PF01243"/>
    </source>
</evidence>